<dbReference type="InterPro" id="IPR051257">
    <property type="entry name" value="Diverse_CBS-Domain"/>
</dbReference>
<evidence type="ECO:0000259" key="3">
    <source>
        <dbReference type="PROSITE" id="PS51371"/>
    </source>
</evidence>
<evidence type="ECO:0000256" key="2">
    <source>
        <dbReference type="PROSITE-ProRule" id="PRU00703"/>
    </source>
</evidence>
<dbReference type="PANTHER" id="PTHR43080:SF26">
    <property type="entry name" value="REGULATORY PROTEIN"/>
    <property type="match status" value="1"/>
</dbReference>
<reference evidence="4 5" key="1">
    <citation type="submission" date="2019-02" db="EMBL/GenBank/DDBJ databases">
        <title>Draft genome sequence of Amycolatopsis sp. 8-3EHSu isolated from roots of Suaeda maritima.</title>
        <authorList>
            <person name="Duangmal K."/>
            <person name="Chantavorakit T."/>
        </authorList>
    </citation>
    <scope>NUCLEOTIDE SEQUENCE [LARGE SCALE GENOMIC DNA]</scope>
    <source>
        <strain evidence="4 5">8-3EHSu</strain>
    </source>
</reference>
<dbReference type="EMBL" id="SFCC01000001">
    <property type="protein sequence ID" value="RZQ65923.1"/>
    <property type="molecule type" value="Genomic_DNA"/>
</dbReference>
<name>A0A4Q7JG20_9PSEU</name>
<evidence type="ECO:0000256" key="1">
    <source>
        <dbReference type="ARBA" id="ARBA00023122"/>
    </source>
</evidence>
<dbReference type="Gene3D" id="3.10.580.10">
    <property type="entry name" value="CBS-domain"/>
    <property type="match status" value="1"/>
</dbReference>
<gene>
    <name evidence="4" type="ORF">EWH70_02290</name>
</gene>
<evidence type="ECO:0000313" key="5">
    <source>
        <dbReference type="Proteomes" id="UP000292003"/>
    </source>
</evidence>
<organism evidence="4 5">
    <name type="scientific">Amycolatopsis suaedae</name>
    <dbReference type="NCBI Taxonomy" id="2510978"/>
    <lineage>
        <taxon>Bacteria</taxon>
        <taxon>Bacillati</taxon>
        <taxon>Actinomycetota</taxon>
        <taxon>Actinomycetes</taxon>
        <taxon>Pseudonocardiales</taxon>
        <taxon>Pseudonocardiaceae</taxon>
        <taxon>Amycolatopsis</taxon>
    </lineage>
</organism>
<evidence type="ECO:0000313" key="4">
    <source>
        <dbReference type="EMBL" id="RZQ65923.1"/>
    </source>
</evidence>
<keyword evidence="1 2" id="KW-0129">CBS domain</keyword>
<proteinExistence type="predicted"/>
<dbReference type="Proteomes" id="UP000292003">
    <property type="component" value="Unassembled WGS sequence"/>
</dbReference>
<dbReference type="SUPFAM" id="SSF54631">
    <property type="entry name" value="CBS-domain pair"/>
    <property type="match status" value="1"/>
</dbReference>
<dbReference type="InterPro" id="IPR000644">
    <property type="entry name" value="CBS_dom"/>
</dbReference>
<comment type="caution">
    <text evidence="4">The sequence shown here is derived from an EMBL/GenBank/DDBJ whole genome shotgun (WGS) entry which is preliminary data.</text>
</comment>
<dbReference type="SMART" id="SM00116">
    <property type="entry name" value="CBS"/>
    <property type="match status" value="2"/>
</dbReference>
<feature type="domain" description="CBS" evidence="3">
    <location>
        <begin position="85"/>
        <end position="140"/>
    </location>
</feature>
<dbReference type="RefSeq" id="WP_130473492.1">
    <property type="nucleotide sequence ID" value="NZ_SFCC01000001.1"/>
</dbReference>
<protein>
    <submittedName>
        <fullName evidence="4">CBS domain-containing protein</fullName>
    </submittedName>
</protein>
<dbReference type="AlphaFoldDB" id="A0A4Q7JG20"/>
<dbReference type="PROSITE" id="PS51371">
    <property type="entry name" value="CBS"/>
    <property type="match status" value="2"/>
</dbReference>
<accession>A0A4Q7JG20</accession>
<dbReference type="InterPro" id="IPR046342">
    <property type="entry name" value="CBS_dom_sf"/>
</dbReference>
<dbReference type="Pfam" id="PF00571">
    <property type="entry name" value="CBS"/>
    <property type="match status" value="2"/>
</dbReference>
<feature type="domain" description="CBS" evidence="3">
    <location>
        <begin position="7"/>
        <end position="63"/>
    </location>
</feature>
<dbReference type="OrthoDB" id="9799454at2"/>
<dbReference type="PANTHER" id="PTHR43080">
    <property type="entry name" value="CBS DOMAIN-CONTAINING PROTEIN CBSX3, MITOCHONDRIAL"/>
    <property type="match status" value="1"/>
</dbReference>
<keyword evidence="5" id="KW-1185">Reference proteome</keyword>
<sequence>MRVRDIMTSPAIALTPGASVEEAVDVLLSQGFTTLPVVDTEAGLLGVVTEAELGFARLAPRSRRTGGPEDGALIQHTARPVKDIMVTAAPGIDADADLGELVRRLMDRRQRCLPVLQGDRVVGMVSWRDVLGALVDESAVVRGRAHTGNR</sequence>